<evidence type="ECO:0000313" key="1">
    <source>
        <dbReference type="EMBL" id="KAJ8128011.1"/>
    </source>
</evidence>
<comment type="caution">
    <text evidence="1">The sequence shown here is derived from an EMBL/GenBank/DDBJ whole genome shotgun (WGS) entry which is preliminary data.</text>
</comment>
<name>A0ACC2JKP7_9PEZI</name>
<organism evidence="1 2">
    <name type="scientific">Lasiodiplodia mahajangana</name>
    <dbReference type="NCBI Taxonomy" id="1108764"/>
    <lineage>
        <taxon>Eukaryota</taxon>
        <taxon>Fungi</taxon>
        <taxon>Dikarya</taxon>
        <taxon>Ascomycota</taxon>
        <taxon>Pezizomycotina</taxon>
        <taxon>Dothideomycetes</taxon>
        <taxon>Dothideomycetes incertae sedis</taxon>
        <taxon>Botryosphaeriales</taxon>
        <taxon>Botryosphaeriaceae</taxon>
        <taxon>Lasiodiplodia</taxon>
    </lineage>
</organism>
<evidence type="ECO:0000313" key="2">
    <source>
        <dbReference type="Proteomes" id="UP001153332"/>
    </source>
</evidence>
<keyword evidence="2" id="KW-1185">Reference proteome</keyword>
<dbReference type="EMBL" id="JAPUUL010001216">
    <property type="protein sequence ID" value="KAJ8128011.1"/>
    <property type="molecule type" value="Genomic_DNA"/>
</dbReference>
<sequence length="555" mass="61881">MAAVSRQESSSTSESVPTLQRSMQELARRLQDPNSDLPEQELPGLYELIDDWYSENSSVTQEDFARRILEVFKNSTHNEVYARALQQLPEIVQSVIGDFVAQKKTAEEASKFLAHRTPMAAAFMGIPASEPSDIVPGDKGQHDLKASKDLTFQNWGRTVKNTPAITYYPETVKDVQTIVREAVEGGKGVRVSGFRHSWSPVFGRNDIPGQGNNGDVLISTLPENIASTLPCLLALPGDTLQPKKTELNEIKVVDAEEIGGPRFIDGKKYVSVGMATTNEQFRRWCIKEGHVTLPLNVIMVEITYGGSNAPICHGAGIKHPSLSDLVRGIEYVDAHGELRTIKMGDPALKAASGCFGLLGVVTRITFECDAMRTAVMRPAKLHVIEAIPPPPEMKDSDIPAELRKPRTPEQKKDDLEKFKSRANNEYYAEWFWFPFSDEVWVNTWSTETDRAGAEDYPSIGKVFLQVVETVCMNLLQEILSCIKALQLAPELQTKILSWFAMMNLDERKENQKPIRALVPDALHFQRGIQNLRVRDLEVAFPVSLLPLSVAPEKIN</sequence>
<proteinExistence type="predicted"/>
<reference evidence="1" key="1">
    <citation type="submission" date="2022-12" db="EMBL/GenBank/DDBJ databases">
        <title>Genome Sequence of Lasiodiplodia mahajangana.</title>
        <authorList>
            <person name="Buettner E."/>
        </authorList>
    </citation>
    <scope>NUCLEOTIDE SEQUENCE</scope>
    <source>
        <strain evidence="1">VT137</strain>
    </source>
</reference>
<dbReference type="Proteomes" id="UP001153332">
    <property type="component" value="Unassembled WGS sequence"/>
</dbReference>
<accession>A0ACC2JKP7</accession>
<protein>
    <submittedName>
        <fullName evidence="1">Uncharacterized protein</fullName>
    </submittedName>
</protein>
<gene>
    <name evidence="1" type="ORF">O1611_g5625</name>
</gene>